<protein>
    <submittedName>
        <fullName evidence="1">Uncharacterized protein</fullName>
    </submittedName>
</protein>
<gene>
    <name evidence="1" type="ORF">KL86DPRO_10886</name>
</gene>
<dbReference type="EMBL" id="FLUQ01000001">
    <property type="protein sequence ID" value="SBV95544.1"/>
    <property type="molecule type" value="Genomic_DNA"/>
</dbReference>
<proteinExistence type="predicted"/>
<reference evidence="1" key="1">
    <citation type="submission" date="2016-04" db="EMBL/GenBank/DDBJ databases">
        <authorList>
            <person name="Evans L.H."/>
            <person name="Alamgir A."/>
            <person name="Owens N."/>
            <person name="Weber N.D."/>
            <person name="Virtaneva K."/>
            <person name="Barbian K."/>
            <person name="Babar A."/>
            <person name="Rosenke K."/>
        </authorList>
    </citation>
    <scope>NUCLEOTIDE SEQUENCE</scope>
    <source>
        <strain evidence="1">86</strain>
    </source>
</reference>
<organism evidence="1">
    <name type="scientific">uncultured delta proteobacterium</name>
    <dbReference type="NCBI Taxonomy" id="34034"/>
    <lineage>
        <taxon>Bacteria</taxon>
        <taxon>Deltaproteobacteria</taxon>
        <taxon>environmental samples</taxon>
    </lineage>
</organism>
<accession>A0A212J7X2</accession>
<dbReference type="AlphaFoldDB" id="A0A212J7X2"/>
<evidence type="ECO:0000313" key="1">
    <source>
        <dbReference type="EMBL" id="SBV95544.1"/>
    </source>
</evidence>
<name>A0A212J7X2_9DELT</name>
<sequence>MVNNMKITVIHPFSLRLASDKPVREFPAGVHDITEEEHGHWFLKACLKEGRALPLADEAGDEGGELVAPTKAQLMELKATELKTLLEQAGGTVPPGNPSKDVLSDLLLAGQEGVTLVKGPDGIYVRLAE</sequence>